<keyword evidence="3" id="KW-0804">Transcription</keyword>
<feature type="transmembrane region" description="Helical" evidence="4">
    <location>
        <begin position="206"/>
        <end position="223"/>
    </location>
</feature>
<dbReference type="CDD" id="cd06170">
    <property type="entry name" value="LuxR_C_like"/>
    <property type="match status" value="1"/>
</dbReference>
<keyword evidence="2" id="KW-0238">DNA-binding</keyword>
<feature type="transmembrane region" description="Helical" evidence="4">
    <location>
        <begin position="315"/>
        <end position="333"/>
    </location>
</feature>
<feature type="transmembrane region" description="Helical" evidence="4">
    <location>
        <begin position="353"/>
        <end position="374"/>
    </location>
</feature>
<comment type="caution">
    <text evidence="6">The sequence shown here is derived from an EMBL/GenBank/DDBJ whole genome shotgun (WGS) entry which is preliminary data.</text>
</comment>
<sequence length="462" mass="50476">MFWDTIKHFYARLGAIPKVSFAFLGCGLARAWLWWILSLVSYSEAFPSYTGSQGHLLFDLGEVIGFFLLSFLAYRFSPFFKRSPAAVLALALTLFGGFGTVFAVGSPVVGVYAAFLIIGGGVGYALLFLLWLELYGCLTARNMLIAWTGSYFIALAIWGLHQVTEAGAIEAIMCLLPLMSMFMLFKGFYSLPAASLPAKMSHKPSIPWKLIIVLSAFALAFGIGDAATGQNMFTWISKVGMGIPELLVLLCVLFFSKRFSFRYLVTVASLFIVAGLIGAFFVEGQAVPSFVLMNASSEIYLIMVYAIACIMGHQLGSSAVYLAGLFAGLYKVFLQIGKTLGLVVVEQVHNTAISVPVLALIMVLVTIAATIILVQDRSIVDKFSWKEQSVDPKNASCAKITEEHRLTPKEASVLLLLAKGQDTAQIAEELFLAQSTVRVHTSSIYKKLDIHSRKELDKLLNG</sequence>
<evidence type="ECO:0000313" key="6">
    <source>
        <dbReference type="EMBL" id="MEQ3362368.1"/>
    </source>
</evidence>
<feature type="transmembrane region" description="Helical" evidence="4">
    <location>
        <begin position="235"/>
        <end position="256"/>
    </location>
</feature>
<reference evidence="6 7" key="1">
    <citation type="submission" date="2024-04" db="EMBL/GenBank/DDBJ databases">
        <title>Human intestinal bacterial collection.</title>
        <authorList>
            <person name="Pauvert C."/>
            <person name="Hitch T.C.A."/>
            <person name="Clavel T."/>
        </authorList>
    </citation>
    <scope>NUCLEOTIDE SEQUENCE [LARGE SCALE GENOMIC DNA]</scope>
    <source>
        <strain evidence="6 7">CLA-KB-H42</strain>
    </source>
</reference>
<feature type="transmembrane region" description="Helical" evidence="4">
    <location>
        <begin position="86"/>
        <end position="105"/>
    </location>
</feature>
<dbReference type="SMART" id="SM00421">
    <property type="entry name" value="HTH_LUXR"/>
    <property type="match status" value="1"/>
</dbReference>
<proteinExistence type="predicted"/>
<evidence type="ECO:0000313" key="7">
    <source>
        <dbReference type="Proteomes" id="UP001487305"/>
    </source>
</evidence>
<evidence type="ECO:0000259" key="5">
    <source>
        <dbReference type="PROSITE" id="PS50043"/>
    </source>
</evidence>
<dbReference type="Gene3D" id="1.10.10.10">
    <property type="entry name" value="Winged helix-like DNA-binding domain superfamily/Winged helix DNA-binding domain"/>
    <property type="match status" value="1"/>
</dbReference>
<organism evidence="6 7">
    <name type="scientific">Raoultibacter massiliensis</name>
    <dbReference type="NCBI Taxonomy" id="1852371"/>
    <lineage>
        <taxon>Bacteria</taxon>
        <taxon>Bacillati</taxon>
        <taxon>Actinomycetota</taxon>
        <taxon>Coriobacteriia</taxon>
        <taxon>Eggerthellales</taxon>
        <taxon>Eggerthellaceae</taxon>
        <taxon>Raoultibacter</taxon>
    </lineage>
</organism>
<evidence type="ECO:0000256" key="3">
    <source>
        <dbReference type="ARBA" id="ARBA00023163"/>
    </source>
</evidence>
<name>A0ABV1JBC3_9ACTN</name>
<dbReference type="PROSITE" id="PS50043">
    <property type="entry name" value="HTH_LUXR_2"/>
    <property type="match status" value="1"/>
</dbReference>
<dbReference type="EMBL" id="JBBNOP010000003">
    <property type="protein sequence ID" value="MEQ3362368.1"/>
    <property type="molecule type" value="Genomic_DNA"/>
</dbReference>
<evidence type="ECO:0000256" key="4">
    <source>
        <dbReference type="SAM" id="Phobius"/>
    </source>
</evidence>
<dbReference type="PANTHER" id="PTHR44688:SF16">
    <property type="entry name" value="DNA-BINDING TRANSCRIPTIONAL ACTIVATOR DEVR_DOSR"/>
    <property type="match status" value="1"/>
</dbReference>
<keyword evidence="4" id="KW-0812">Transmembrane</keyword>
<keyword evidence="1" id="KW-0805">Transcription regulation</keyword>
<dbReference type="PANTHER" id="PTHR44688">
    <property type="entry name" value="DNA-BINDING TRANSCRIPTIONAL ACTIVATOR DEVR_DOSR"/>
    <property type="match status" value="1"/>
</dbReference>
<feature type="transmembrane region" description="Helical" evidence="4">
    <location>
        <begin position="21"/>
        <end position="42"/>
    </location>
</feature>
<dbReference type="Pfam" id="PF00196">
    <property type="entry name" value="GerE"/>
    <property type="match status" value="1"/>
</dbReference>
<feature type="transmembrane region" description="Helical" evidence="4">
    <location>
        <begin position="111"/>
        <end position="132"/>
    </location>
</feature>
<keyword evidence="4" id="KW-0472">Membrane</keyword>
<dbReference type="InterPro" id="IPR016032">
    <property type="entry name" value="Sig_transdc_resp-reg_C-effctor"/>
</dbReference>
<feature type="transmembrane region" description="Helical" evidence="4">
    <location>
        <begin position="144"/>
        <end position="161"/>
    </location>
</feature>
<dbReference type="Proteomes" id="UP001487305">
    <property type="component" value="Unassembled WGS sequence"/>
</dbReference>
<keyword evidence="4" id="KW-1133">Transmembrane helix</keyword>
<evidence type="ECO:0000256" key="2">
    <source>
        <dbReference type="ARBA" id="ARBA00023125"/>
    </source>
</evidence>
<dbReference type="SUPFAM" id="SSF46894">
    <property type="entry name" value="C-terminal effector domain of the bipartite response regulators"/>
    <property type="match status" value="1"/>
</dbReference>
<feature type="transmembrane region" description="Helical" evidence="4">
    <location>
        <begin position="167"/>
        <end position="185"/>
    </location>
</feature>
<dbReference type="RefSeq" id="WP_180963548.1">
    <property type="nucleotide sequence ID" value="NZ_JBBNOP010000003.1"/>
</dbReference>
<dbReference type="PRINTS" id="PR00038">
    <property type="entry name" value="HTHLUXR"/>
</dbReference>
<dbReference type="PROSITE" id="PS00622">
    <property type="entry name" value="HTH_LUXR_1"/>
    <property type="match status" value="1"/>
</dbReference>
<feature type="domain" description="HTH luxR-type" evidence="5">
    <location>
        <begin position="399"/>
        <end position="462"/>
    </location>
</feature>
<dbReference type="InterPro" id="IPR036388">
    <property type="entry name" value="WH-like_DNA-bd_sf"/>
</dbReference>
<gene>
    <name evidence="6" type="ORF">AAA083_05195</name>
</gene>
<protein>
    <submittedName>
        <fullName evidence="6">Helix-turn-helix transcriptional regulator</fullName>
    </submittedName>
</protein>
<accession>A0ABV1JBC3</accession>
<keyword evidence="7" id="KW-1185">Reference proteome</keyword>
<evidence type="ECO:0000256" key="1">
    <source>
        <dbReference type="ARBA" id="ARBA00023015"/>
    </source>
</evidence>
<feature type="transmembrane region" description="Helical" evidence="4">
    <location>
        <begin position="263"/>
        <end position="282"/>
    </location>
</feature>
<feature type="transmembrane region" description="Helical" evidence="4">
    <location>
        <begin position="54"/>
        <end position="74"/>
    </location>
</feature>
<feature type="transmembrane region" description="Helical" evidence="4">
    <location>
        <begin position="288"/>
        <end position="308"/>
    </location>
</feature>
<dbReference type="InterPro" id="IPR000792">
    <property type="entry name" value="Tscrpt_reg_LuxR_C"/>
</dbReference>